<feature type="binding site" evidence="13">
    <location>
        <position position="164"/>
    </location>
    <ligand>
        <name>substrate</name>
    </ligand>
</feature>
<feature type="binding site" evidence="13">
    <location>
        <position position="417"/>
    </location>
    <ligand>
        <name>[4Fe-4S] cluster</name>
        <dbReference type="ChEBI" id="CHEBI:49883"/>
        <note>4Fe-4S-S-AdoMet</note>
    </ligand>
</feature>
<feature type="binding site" evidence="13">
    <location>
        <position position="124"/>
    </location>
    <ligand>
        <name>substrate</name>
    </ligand>
</feature>
<name>A0A6S6M9W3_9BACT</name>
<feature type="binding site" evidence="13">
    <location>
        <position position="293"/>
    </location>
    <ligand>
        <name>substrate</name>
    </ligand>
</feature>
<dbReference type="KEGG" id="gbn:GEOBRER4_33960"/>
<evidence type="ECO:0000256" key="5">
    <source>
        <dbReference type="ARBA" id="ARBA00022723"/>
    </source>
</evidence>
<dbReference type="FunFam" id="3.20.20.540:FF:000001">
    <property type="entry name" value="Phosphomethylpyrimidine synthase"/>
    <property type="match status" value="1"/>
</dbReference>
<dbReference type="GO" id="GO:0008270">
    <property type="term" value="F:zinc ion binding"/>
    <property type="evidence" value="ECO:0007669"/>
    <property type="project" value="UniProtKB-UniRule"/>
</dbReference>
<dbReference type="RefSeq" id="WP_085814999.1">
    <property type="nucleotide sequence ID" value="NZ_AP023213.1"/>
</dbReference>
<evidence type="ECO:0000313" key="15">
    <source>
        <dbReference type="Proteomes" id="UP000515472"/>
    </source>
</evidence>
<keyword evidence="10 13" id="KW-0456">Lyase</keyword>
<reference evidence="14 15" key="1">
    <citation type="submission" date="2020-06" db="EMBL/GenBank/DDBJ databases">
        <title>Interaction of electrochemicaly active bacteria, Geobacter bremensis R4 on different carbon anode.</title>
        <authorList>
            <person name="Meng L."/>
            <person name="Yoshida N."/>
        </authorList>
    </citation>
    <scope>NUCLEOTIDE SEQUENCE [LARGE SCALE GENOMIC DNA]</scope>
    <source>
        <strain evidence="14 15">R4</strain>
    </source>
</reference>
<evidence type="ECO:0000256" key="3">
    <source>
        <dbReference type="ARBA" id="ARBA00022485"/>
    </source>
</evidence>
<keyword evidence="15" id="KW-1185">Reference proteome</keyword>
<dbReference type="NCBIfam" id="TIGR00190">
    <property type="entry name" value="thiC"/>
    <property type="match status" value="1"/>
</dbReference>
<dbReference type="UniPathway" id="UPA00060"/>
<evidence type="ECO:0000256" key="13">
    <source>
        <dbReference type="HAMAP-Rule" id="MF_00089"/>
    </source>
</evidence>
<dbReference type="Gene3D" id="3.20.20.540">
    <property type="entry name" value="Radical SAM ThiC family, central domain"/>
    <property type="match status" value="1"/>
</dbReference>
<dbReference type="SFLD" id="SFLDF00407">
    <property type="entry name" value="phosphomethylpyrimidine_syntha"/>
    <property type="match status" value="1"/>
</dbReference>
<proteinExistence type="inferred from homology"/>
<sequence length="437" mass="47198">MTQLEYARKGIITDKMKTAALAEGVDAEFIRAGIAAGNIIICHNNKHTNGTPLAVGKGLRTKVNANIGSSADDLDFQKELEKVRVAVASGADAIMDLSTGGPVDEIRRAVIAETSACIGTVPLYQAALDAVRKHKKAIVEMTVEDIFQGVIKHAEDGVDFITVHCGVTRSTVERMRKEGRIMDVVSRGGAFTIEWMAHNNAENPLYEHFDRLLEITKAYDMTLSLGDGFRPGCLADATDRAQIHELILLGELTQRAQEYGVQVMIEGPGHMPLNQIEANILLQKRLCHGAPFYVLGPLVTDIAPGYDHITSAIGGTIAAAAGADFLCYVTPSEHLKLPSVEDVREGVMASRIAAHAADIVKGVKGAMEKDNEMARCRKKLDWEGQFALAIDPVKARRLREESGVADHGACTMCGEFCAYKVMDDATEREKANAASAA</sequence>
<comment type="catalytic activity">
    <reaction evidence="13">
        <text>5-amino-1-(5-phospho-beta-D-ribosyl)imidazole + S-adenosyl-L-methionine = 4-amino-2-methyl-5-(phosphooxymethyl)pyrimidine + CO + 5'-deoxyadenosine + formate + L-methionine + 3 H(+)</text>
        <dbReference type="Rhea" id="RHEA:24840"/>
        <dbReference type="ChEBI" id="CHEBI:15378"/>
        <dbReference type="ChEBI" id="CHEBI:15740"/>
        <dbReference type="ChEBI" id="CHEBI:17245"/>
        <dbReference type="ChEBI" id="CHEBI:17319"/>
        <dbReference type="ChEBI" id="CHEBI:57844"/>
        <dbReference type="ChEBI" id="CHEBI:58354"/>
        <dbReference type="ChEBI" id="CHEBI:59789"/>
        <dbReference type="ChEBI" id="CHEBI:137981"/>
        <dbReference type="EC" id="4.1.99.17"/>
    </reaction>
</comment>
<dbReference type="GO" id="GO:0051539">
    <property type="term" value="F:4 iron, 4 sulfur cluster binding"/>
    <property type="evidence" value="ECO:0007669"/>
    <property type="project" value="UniProtKB-KW"/>
</dbReference>
<evidence type="ECO:0000256" key="4">
    <source>
        <dbReference type="ARBA" id="ARBA00022691"/>
    </source>
</evidence>
<comment type="similarity">
    <text evidence="12">Belongs to the ThiC family. 5-hydroxybenzimidazole synthase subfamily.</text>
</comment>
<comment type="pathway">
    <text evidence="13">Cofactor biosynthesis; thiamine diphosphate biosynthesis.</text>
</comment>
<dbReference type="SFLD" id="SFLDS00113">
    <property type="entry name" value="Radical_SAM_Phosphomethylpyrim"/>
    <property type="match status" value="1"/>
</dbReference>
<evidence type="ECO:0000256" key="11">
    <source>
        <dbReference type="ARBA" id="ARBA00052156"/>
    </source>
</evidence>
<dbReference type="AlphaFoldDB" id="A0A6S6M9W3"/>
<dbReference type="SFLD" id="SFLDG01114">
    <property type="entry name" value="phosphomethylpyrimidine_syntha"/>
    <property type="match status" value="1"/>
</dbReference>
<dbReference type="InterPro" id="IPR037509">
    <property type="entry name" value="ThiC"/>
</dbReference>
<dbReference type="InterPro" id="IPR038521">
    <property type="entry name" value="ThiC/Bza_core_dom"/>
</dbReference>
<keyword evidence="9 13" id="KW-0411">Iron-sulfur</keyword>
<evidence type="ECO:0000313" key="14">
    <source>
        <dbReference type="EMBL" id="BCG48646.1"/>
    </source>
</evidence>
<dbReference type="GO" id="GO:0009229">
    <property type="term" value="P:thiamine diphosphate biosynthetic process"/>
    <property type="evidence" value="ECO:0007669"/>
    <property type="project" value="UniProtKB-UniRule"/>
</dbReference>
<dbReference type="EMBL" id="AP023213">
    <property type="protein sequence ID" value="BCG48646.1"/>
    <property type="molecule type" value="Genomic_DNA"/>
</dbReference>
<dbReference type="EC" id="4.1.99.17" evidence="13"/>
<keyword evidence="8 13" id="KW-0408">Iron</keyword>
<dbReference type="Proteomes" id="UP000515472">
    <property type="component" value="Chromosome"/>
</dbReference>
<dbReference type="InterPro" id="IPR002817">
    <property type="entry name" value="ThiC/BzaA/B"/>
</dbReference>
<dbReference type="GO" id="GO:0005829">
    <property type="term" value="C:cytosol"/>
    <property type="evidence" value="ECO:0007669"/>
    <property type="project" value="TreeGrafter"/>
</dbReference>
<gene>
    <name evidence="13" type="primary">thiC</name>
    <name evidence="14" type="ORF">GEOBRER4_n3542</name>
</gene>
<keyword evidence="4 13" id="KW-0949">S-adenosyl-L-methionine</keyword>
<feature type="binding site" evidence="13">
    <location>
        <position position="66"/>
    </location>
    <ligand>
        <name>substrate</name>
    </ligand>
</feature>
<feature type="binding site" evidence="13">
    <location>
        <position position="95"/>
    </location>
    <ligand>
        <name>substrate</name>
    </ligand>
</feature>
<feature type="binding site" evidence="13">
    <location>
        <position position="413"/>
    </location>
    <ligand>
        <name>[4Fe-4S] cluster</name>
        <dbReference type="ChEBI" id="CHEBI:49883"/>
        <note>4Fe-4S-S-AdoMet</note>
    </ligand>
</feature>
<feature type="binding site" evidence="13">
    <location>
        <begin position="227"/>
        <end position="230"/>
    </location>
    <ligand>
        <name>substrate</name>
    </ligand>
</feature>
<dbReference type="PANTHER" id="PTHR30557:SF1">
    <property type="entry name" value="PHOSPHOMETHYLPYRIMIDINE SYNTHASE, CHLOROPLASTIC"/>
    <property type="match status" value="1"/>
</dbReference>
<dbReference type="HAMAP" id="MF_00089">
    <property type="entry name" value="ThiC"/>
    <property type="match status" value="1"/>
</dbReference>
<dbReference type="GO" id="GO:0009228">
    <property type="term" value="P:thiamine biosynthetic process"/>
    <property type="evidence" value="ECO:0007669"/>
    <property type="project" value="UniProtKB-UniRule"/>
</dbReference>
<feature type="binding site" evidence="13">
    <location>
        <position position="270"/>
    </location>
    <ligand>
        <name>Zn(2+)</name>
        <dbReference type="ChEBI" id="CHEBI:29105"/>
    </ligand>
</feature>
<evidence type="ECO:0000256" key="1">
    <source>
        <dbReference type="ARBA" id="ARBA00003175"/>
    </source>
</evidence>
<keyword evidence="3 13" id="KW-0004">4Fe-4S</keyword>
<feature type="binding site" evidence="13">
    <location>
        <position position="334"/>
    </location>
    <ligand>
        <name>Zn(2+)</name>
        <dbReference type="ChEBI" id="CHEBI:29105"/>
    </ligand>
</feature>
<keyword evidence="6 13" id="KW-0862">Zinc</keyword>
<dbReference type="PANTHER" id="PTHR30557">
    <property type="entry name" value="THIAMINE BIOSYNTHESIS PROTEIN THIC"/>
    <property type="match status" value="1"/>
</dbReference>
<evidence type="ECO:0000256" key="12">
    <source>
        <dbReference type="ARBA" id="ARBA00061427"/>
    </source>
</evidence>
<evidence type="ECO:0000256" key="8">
    <source>
        <dbReference type="ARBA" id="ARBA00023004"/>
    </source>
</evidence>
<organism evidence="14 15">
    <name type="scientific">Citrifermentans bremense</name>
    <dbReference type="NCBI Taxonomy" id="60035"/>
    <lineage>
        <taxon>Bacteria</taxon>
        <taxon>Pseudomonadati</taxon>
        <taxon>Thermodesulfobacteriota</taxon>
        <taxon>Desulfuromonadia</taxon>
        <taxon>Geobacterales</taxon>
        <taxon>Geobacteraceae</taxon>
        <taxon>Citrifermentans</taxon>
    </lineage>
</organism>
<dbReference type="GO" id="GO:0070284">
    <property type="term" value="F:phosphomethylpyrimidine synthase activity"/>
    <property type="evidence" value="ECO:0007669"/>
    <property type="project" value="UniProtKB-EC"/>
</dbReference>
<accession>A0A6S6M9W3</accession>
<comment type="cofactor">
    <cofactor evidence="13">
        <name>[4Fe-4S] cluster</name>
        <dbReference type="ChEBI" id="CHEBI:49883"/>
    </cofactor>
    <text evidence="13">Binds 1 [4Fe-4S] cluster per subunit. The cluster is coordinated with 3 cysteines and an exchangeable S-adenosyl-L-methionine.</text>
</comment>
<comment type="catalytic activity">
    <reaction evidence="11">
        <text>5-amino-1-(5-phospho-beta-D-ribosyl)imidazole + AH2 + S-adenosyl-L-methionine = 5-hydroxybenzimidazole + 5'-deoxyadenosine + formate + L-methionine + A + NH4(+) + phosphate + 2 H(+)</text>
        <dbReference type="Rhea" id="RHEA:53504"/>
        <dbReference type="ChEBI" id="CHEBI:13193"/>
        <dbReference type="ChEBI" id="CHEBI:15378"/>
        <dbReference type="ChEBI" id="CHEBI:15740"/>
        <dbReference type="ChEBI" id="CHEBI:17319"/>
        <dbReference type="ChEBI" id="CHEBI:17499"/>
        <dbReference type="ChEBI" id="CHEBI:28938"/>
        <dbReference type="ChEBI" id="CHEBI:43474"/>
        <dbReference type="ChEBI" id="CHEBI:57844"/>
        <dbReference type="ChEBI" id="CHEBI:59789"/>
        <dbReference type="ChEBI" id="CHEBI:137404"/>
        <dbReference type="ChEBI" id="CHEBI:137981"/>
        <dbReference type="EC" id="4.1.99.23"/>
    </reaction>
</comment>
<evidence type="ECO:0000256" key="6">
    <source>
        <dbReference type="ARBA" id="ARBA00022833"/>
    </source>
</evidence>
<keyword evidence="5 13" id="KW-0479">Metal-binding</keyword>
<dbReference type="Gene3D" id="6.10.250.620">
    <property type="match status" value="1"/>
</dbReference>
<evidence type="ECO:0000256" key="9">
    <source>
        <dbReference type="ARBA" id="ARBA00023014"/>
    </source>
</evidence>
<feature type="binding site" evidence="13">
    <location>
        <position position="410"/>
    </location>
    <ligand>
        <name>[4Fe-4S] cluster</name>
        <dbReference type="ChEBI" id="CHEBI:49883"/>
        <note>4Fe-4S-S-AdoMet</note>
    </ligand>
</feature>
<comment type="subunit">
    <text evidence="2">Homodimer.</text>
</comment>
<evidence type="ECO:0000256" key="2">
    <source>
        <dbReference type="ARBA" id="ARBA00011738"/>
    </source>
</evidence>
<protein>
    <recommendedName>
        <fullName evidence="13">Phosphomethylpyrimidine synthase</fullName>
        <ecNumber evidence="13">4.1.99.17</ecNumber>
    </recommendedName>
    <alternativeName>
        <fullName evidence="13">Hydroxymethylpyrimidine phosphate synthase</fullName>
        <shortName evidence="13">HMP-P synthase</shortName>
        <shortName evidence="13">HMP-phosphate synthase</shortName>
        <shortName evidence="13">HMPP synthase</shortName>
    </alternativeName>
    <alternativeName>
        <fullName evidence="13">Thiamine biosynthesis protein ThiC</fullName>
    </alternativeName>
</protein>
<evidence type="ECO:0000256" key="7">
    <source>
        <dbReference type="ARBA" id="ARBA00022977"/>
    </source>
</evidence>
<evidence type="ECO:0000256" key="10">
    <source>
        <dbReference type="ARBA" id="ARBA00023239"/>
    </source>
</evidence>
<dbReference type="NCBIfam" id="NF009895">
    <property type="entry name" value="PRK13352.1"/>
    <property type="match status" value="1"/>
</dbReference>
<feature type="binding site" evidence="13">
    <location>
        <position position="266"/>
    </location>
    <ligand>
        <name>substrate</name>
    </ligand>
</feature>
<comment type="function">
    <text evidence="1 13">Catalyzes the synthesis of the hydroxymethylpyrimidine phosphate (HMP-P) moiety of thiamine from aminoimidazole ribotide (AIR) in a radical S-adenosyl-L-methionine (SAM)-dependent reaction.</text>
</comment>
<keyword evidence="7 13" id="KW-0784">Thiamine biosynthesis</keyword>
<dbReference type="Pfam" id="PF01964">
    <property type="entry name" value="ThiC_Rad_SAM"/>
    <property type="match status" value="1"/>
</dbReference>
<dbReference type="SUPFAM" id="SSF51569">
    <property type="entry name" value="Aldolase"/>
    <property type="match status" value="1"/>
</dbReference>
<feature type="binding site" evidence="13">
    <location>
        <begin position="186"/>
        <end position="188"/>
    </location>
    <ligand>
        <name>substrate</name>
    </ligand>
</feature>